<protein>
    <recommendedName>
        <fullName evidence="4">Peptidase M4 C-terminal domain-containing protein</fullName>
    </recommendedName>
</protein>
<organism evidence="2 3">
    <name type="scientific">Emiliania huxleyi (strain CCMP1516)</name>
    <dbReference type="NCBI Taxonomy" id="280463"/>
    <lineage>
        <taxon>Eukaryota</taxon>
        <taxon>Haptista</taxon>
        <taxon>Haptophyta</taxon>
        <taxon>Prymnesiophyceae</taxon>
        <taxon>Isochrysidales</taxon>
        <taxon>Noelaerhabdaceae</taxon>
        <taxon>Emiliania</taxon>
    </lineage>
</organism>
<evidence type="ECO:0000256" key="1">
    <source>
        <dbReference type="SAM" id="MobiDB-lite"/>
    </source>
</evidence>
<accession>A0A0D3IGJ4</accession>
<dbReference type="Gene3D" id="3.10.170.10">
    <property type="match status" value="1"/>
</dbReference>
<name>A0A0D3IGJ4_EMIH1</name>
<dbReference type="EnsemblProtists" id="EOD10379">
    <property type="protein sequence ID" value="EOD10379"/>
    <property type="gene ID" value="EMIHUDRAFT_248389"/>
</dbReference>
<feature type="compositionally biased region" description="Low complexity" evidence="1">
    <location>
        <begin position="457"/>
        <end position="469"/>
    </location>
</feature>
<evidence type="ECO:0000313" key="2">
    <source>
        <dbReference type="EnsemblProtists" id="EOD10379"/>
    </source>
</evidence>
<dbReference type="SUPFAM" id="SSF55486">
    <property type="entry name" value="Metalloproteases ('zincins'), catalytic domain"/>
    <property type="match status" value="1"/>
</dbReference>
<feature type="region of interest" description="Disordered" evidence="1">
    <location>
        <begin position="438"/>
        <end position="494"/>
    </location>
</feature>
<evidence type="ECO:0008006" key="4">
    <source>
        <dbReference type="Google" id="ProtNLM"/>
    </source>
</evidence>
<dbReference type="KEGG" id="ehx:EMIHUDRAFT_248389"/>
<reference evidence="3" key="1">
    <citation type="journal article" date="2013" name="Nature">
        <title>Pan genome of the phytoplankton Emiliania underpins its global distribution.</title>
        <authorList>
            <person name="Read B.A."/>
            <person name="Kegel J."/>
            <person name="Klute M.J."/>
            <person name="Kuo A."/>
            <person name="Lefebvre S.C."/>
            <person name="Maumus F."/>
            <person name="Mayer C."/>
            <person name="Miller J."/>
            <person name="Monier A."/>
            <person name="Salamov A."/>
            <person name="Young J."/>
            <person name="Aguilar M."/>
            <person name="Claverie J.M."/>
            <person name="Frickenhaus S."/>
            <person name="Gonzalez K."/>
            <person name="Herman E.K."/>
            <person name="Lin Y.C."/>
            <person name="Napier J."/>
            <person name="Ogata H."/>
            <person name="Sarno A.F."/>
            <person name="Shmutz J."/>
            <person name="Schroeder D."/>
            <person name="de Vargas C."/>
            <person name="Verret F."/>
            <person name="von Dassow P."/>
            <person name="Valentin K."/>
            <person name="Van de Peer Y."/>
            <person name="Wheeler G."/>
            <person name="Dacks J.B."/>
            <person name="Delwiche C.F."/>
            <person name="Dyhrman S.T."/>
            <person name="Glockner G."/>
            <person name="John U."/>
            <person name="Richards T."/>
            <person name="Worden A.Z."/>
            <person name="Zhang X."/>
            <person name="Grigoriev I.V."/>
            <person name="Allen A.E."/>
            <person name="Bidle K."/>
            <person name="Borodovsky M."/>
            <person name="Bowler C."/>
            <person name="Brownlee C."/>
            <person name="Cock J.M."/>
            <person name="Elias M."/>
            <person name="Gladyshev V.N."/>
            <person name="Groth M."/>
            <person name="Guda C."/>
            <person name="Hadaegh A."/>
            <person name="Iglesias-Rodriguez M.D."/>
            <person name="Jenkins J."/>
            <person name="Jones B.M."/>
            <person name="Lawson T."/>
            <person name="Leese F."/>
            <person name="Lindquist E."/>
            <person name="Lobanov A."/>
            <person name="Lomsadze A."/>
            <person name="Malik S.B."/>
            <person name="Marsh M.E."/>
            <person name="Mackinder L."/>
            <person name="Mock T."/>
            <person name="Mueller-Roeber B."/>
            <person name="Pagarete A."/>
            <person name="Parker M."/>
            <person name="Probert I."/>
            <person name="Quesneville H."/>
            <person name="Raines C."/>
            <person name="Rensing S.A."/>
            <person name="Riano-Pachon D.M."/>
            <person name="Richier S."/>
            <person name="Rokitta S."/>
            <person name="Shiraiwa Y."/>
            <person name="Soanes D.M."/>
            <person name="van der Giezen M."/>
            <person name="Wahlund T.M."/>
            <person name="Williams B."/>
            <person name="Wilson W."/>
            <person name="Wolfe G."/>
            <person name="Wurch L.L."/>
        </authorList>
    </citation>
    <scope>NUCLEOTIDE SEQUENCE</scope>
</reference>
<proteinExistence type="predicted"/>
<dbReference type="PaxDb" id="2903-EOD10379"/>
<sequence>MESSGTTATMRPGARLLLSCLAAGVLLVLGQLLRPAPAKLWLPDFLLPSMWGFVDAAAEGGNEKVGKVVYGQDGVPALRVAYDGHGTCTLADGRFELYDSKWVDPDADRDPNAPAAMGRRMQVQMGGSAPGMYPDDPYSYSCSPESSYVVQDTPVNGAFGAIADIWYLVHKVDEYYSTQVGESVMWYEPTKVYAHYRLGMHTQMNADWHTLGSDGPTFSVVISDFKTKDGSDDPEHYGGIAPDLLAHELTHGYNAYRVWRGPWGEVMSDIGGEAFEAWLKGKADFIRGPETCRLASCTVAEVEEPELDMKGPIVGDLVATAEKEAHAGALLLGRIFYHSIQPVEGLVPPEGWVTCPTKMYKVWIEASKVWIAGKPVLSESGGTLTSPQWVELYNHKYFAEILVETARAMLIPRQASFIEESLRAINAYSQKLAPSTSTSLIHAGSTPSTMRSISCHPSSAPPTASVTAATRRDASHESDRAQRSETSRSSLGRS</sequence>
<keyword evidence="3" id="KW-1185">Reference proteome</keyword>
<feature type="compositionally biased region" description="Basic and acidic residues" evidence="1">
    <location>
        <begin position="470"/>
        <end position="486"/>
    </location>
</feature>
<dbReference type="GeneID" id="17256533"/>
<dbReference type="AlphaFoldDB" id="A0A0D3IGJ4"/>
<feature type="compositionally biased region" description="Polar residues" evidence="1">
    <location>
        <begin position="438"/>
        <end position="456"/>
    </location>
</feature>
<dbReference type="RefSeq" id="XP_005762808.1">
    <property type="nucleotide sequence ID" value="XM_005762751.1"/>
</dbReference>
<dbReference type="HOGENOM" id="CLU_597790_0_0_1"/>
<evidence type="ECO:0000313" key="3">
    <source>
        <dbReference type="Proteomes" id="UP000013827"/>
    </source>
</evidence>
<dbReference type="Proteomes" id="UP000013827">
    <property type="component" value="Unassembled WGS sequence"/>
</dbReference>
<reference evidence="2" key="2">
    <citation type="submission" date="2024-10" db="UniProtKB">
        <authorList>
            <consortium name="EnsemblProtists"/>
        </authorList>
    </citation>
    <scope>IDENTIFICATION</scope>
</reference>